<sequence length="227" mass="25590">MASSALSFRSINYPVLDEQERLQRIVQFARVIATRRSVREFSAEPVPFELIDQAIAIANTAPSGANKQPWRFVVVENVELKRRLRIAAEKEEWEFYHNRATPEWLADILPLGTSWQKPYMESAPYLIIVFRQDYELRLGPDGTPCQHSNYQVNESVGIAVGFLLAALHVAGLATLVHTPSPMGFLVKELGRPANERPFAIIPVGYPAENAQAPDLVKKSLEDVRLRL</sequence>
<dbReference type="InterPro" id="IPR050627">
    <property type="entry name" value="Nitroreductase/BluB"/>
</dbReference>
<dbReference type="Gene3D" id="3.40.109.10">
    <property type="entry name" value="NADH Oxidase"/>
    <property type="match status" value="1"/>
</dbReference>
<dbReference type="InterPro" id="IPR029479">
    <property type="entry name" value="Nitroreductase"/>
</dbReference>
<dbReference type="InterPro" id="IPR000415">
    <property type="entry name" value="Nitroreductase-like"/>
</dbReference>
<dbReference type="OrthoDB" id="9809288at2"/>
<dbReference type="CDD" id="cd02144">
    <property type="entry name" value="iodotyrosine_dehalogenase"/>
    <property type="match status" value="1"/>
</dbReference>
<dbReference type="PANTHER" id="PTHR23026:SF90">
    <property type="entry name" value="IODOTYROSINE DEIODINASE 1"/>
    <property type="match status" value="1"/>
</dbReference>
<keyword evidence="2" id="KW-0288">FMN</keyword>
<dbReference type="SUPFAM" id="SSF55469">
    <property type="entry name" value="FMN-dependent nitroreductase-like"/>
    <property type="match status" value="1"/>
</dbReference>
<dbReference type="Pfam" id="PF00881">
    <property type="entry name" value="Nitroreductase"/>
    <property type="match status" value="1"/>
</dbReference>
<reference evidence="5 6" key="1">
    <citation type="submission" date="2019-03" db="EMBL/GenBank/DDBJ databases">
        <title>Genomic Encyclopedia of Type Strains, Phase IV (KMG-IV): sequencing the most valuable type-strain genomes for metagenomic binning, comparative biology and taxonomic classification.</title>
        <authorList>
            <person name="Goeker M."/>
        </authorList>
    </citation>
    <scope>NUCLEOTIDE SEQUENCE [LARGE SCALE GENOMIC DNA]</scope>
    <source>
        <strain evidence="5 6">DSM 103428</strain>
    </source>
</reference>
<evidence type="ECO:0000256" key="3">
    <source>
        <dbReference type="ARBA" id="ARBA00023002"/>
    </source>
</evidence>
<accession>A0A4V2PVX4</accession>
<keyword evidence="1" id="KW-0285">Flavoprotein</keyword>
<protein>
    <submittedName>
        <fullName evidence="5">Nitroreductase</fullName>
    </submittedName>
</protein>
<organism evidence="5 6">
    <name type="scientific">Acidipila rosea</name>
    <dbReference type="NCBI Taxonomy" id="768535"/>
    <lineage>
        <taxon>Bacteria</taxon>
        <taxon>Pseudomonadati</taxon>
        <taxon>Acidobacteriota</taxon>
        <taxon>Terriglobia</taxon>
        <taxon>Terriglobales</taxon>
        <taxon>Acidobacteriaceae</taxon>
        <taxon>Acidipila</taxon>
    </lineage>
</organism>
<evidence type="ECO:0000259" key="4">
    <source>
        <dbReference type="Pfam" id="PF00881"/>
    </source>
</evidence>
<dbReference type="AlphaFoldDB" id="A0A4V2PVX4"/>
<keyword evidence="6" id="KW-1185">Reference proteome</keyword>
<keyword evidence="3" id="KW-0560">Oxidoreductase</keyword>
<dbReference type="EMBL" id="SMGK01000001">
    <property type="protein sequence ID" value="TCK76031.1"/>
    <property type="molecule type" value="Genomic_DNA"/>
</dbReference>
<dbReference type="GO" id="GO:0016491">
    <property type="term" value="F:oxidoreductase activity"/>
    <property type="evidence" value="ECO:0007669"/>
    <property type="project" value="UniProtKB-KW"/>
</dbReference>
<evidence type="ECO:0000313" key="5">
    <source>
        <dbReference type="EMBL" id="TCK76031.1"/>
    </source>
</evidence>
<dbReference type="Proteomes" id="UP000295210">
    <property type="component" value="Unassembled WGS sequence"/>
</dbReference>
<name>A0A4V2PVX4_9BACT</name>
<dbReference type="PANTHER" id="PTHR23026">
    <property type="entry name" value="NADPH NITROREDUCTASE"/>
    <property type="match status" value="1"/>
</dbReference>
<gene>
    <name evidence="5" type="ORF">C7378_1036</name>
</gene>
<feature type="domain" description="Nitroreductase" evidence="4">
    <location>
        <begin position="32"/>
        <end position="205"/>
    </location>
</feature>
<evidence type="ECO:0000256" key="2">
    <source>
        <dbReference type="ARBA" id="ARBA00022643"/>
    </source>
</evidence>
<evidence type="ECO:0000313" key="6">
    <source>
        <dbReference type="Proteomes" id="UP000295210"/>
    </source>
</evidence>
<comment type="caution">
    <text evidence="5">The sequence shown here is derived from an EMBL/GenBank/DDBJ whole genome shotgun (WGS) entry which is preliminary data.</text>
</comment>
<evidence type="ECO:0000256" key="1">
    <source>
        <dbReference type="ARBA" id="ARBA00022630"/>
    </source>
</evidence>
<proteinExistence type="predicted"/>